<dbReference type="AlphaFoldDB" id="A0A0N0DWZ4"/>
<dbReference type="SUPFAM" id="SSF52540">
    <property type="entry name" value="P-loop containing nucleoside triphosphate hydrolases"/>
    <property type="match status" value="1"/>
</dbReference>
<comment type="caution">
    <text evidence="3">The sequence shown here is derived from an EMBL/GenBank/DDBJ whole genome shotgun (WGS) entry which is preliminary data.</text>
</comment>
<keyword evidence="2" id="KW-1133">Transmembrane helix</keyword>
<feature type="region of interest" description="Disordered" evidence="1">
    <location>
        <begin position="54"/>
        <end position="98"/>
    </location>
</feature>
<evidence type="ECO:0000256" key="1">
    <source>
        <dbReference type="SAM" id="MobiDB-lite"/>
    </source>
</evidence>
<sequence>MPLPNVANSVVKRLPFLKQTRSRAVAISVCCFLLVLLVRFLYNYIHTWRSTKDGRRLTSRSGSSRASKDKKKHGSGSSGNGSSHSHNHAKSSSSLAKKKTDPTLPTLLMLVGIHGSGKSFWASRYVTIVHKSYVIISSDSIRSRLTGTIEDYSHEDEVEVELLRELQQTLELHRSCILDDCQHNLSAQFRAKVKAVAAQKANCVVKLFSVKPSYAMARIQGAVEEGMVRYKPTIMELEKQVEELAAFEKTYKDDGWIEN</sequence>
<evidence type="ECO:0000256" key="2">
    <source>
        <dbReference type="SAM" id="Phobius"/>
    </source>
</evidence>
<keyword evidence="2" id="KW-0472">Membrane</keyword>
<dbReference type="Gene3D" id="3.40.50.300">
    <property type="entry name" value="P-loop containing nucleotide triphosphate hydrolases"/>
    <property type="match status" value="1"/>
</dbReference>
<dbReference type="Pfam" id="PF13671">
    <property type="entry name" value="AAA_33"/>
    <property type="match status" value="1"/>
</dbReference>
<dbReference type="RefSeq" id="XP_015660834.1">
    <property type="nucleotide sequence ID" value="XM_015800827.1"/>
</dbReference>
<dbReference type="InterPro" id="IPR027417">
    <property type="entry name" value="P-loop_NTPase"/>
</dbReference>
<reference evidence="3 4" key="1">
    <citation type="submission" date="2015-07" db="EMBL/GenBank/DDBJ databases">
        <title>High-quality genome of monoxenous trypanosomatid Leptomonas pyrrhocoris.</title>
        <authorList>
            <person name="Flegontov P."/>
            <person name="Butenko A."/>
            <person name="Firsov S."/>
            <person name="Vlcek C."/>
            <person name="Logacheva M.D."/>
            <person name="Field M."/>
            <person name="Filatov D."/>
            <person name="Flegontova O."/>
            <person name="Gerasimov E."/>
            <person name="Jackson A.P."/>
            <person name="Kelly S."/>
            <person name="Opperdoes F."/>
            <person name="O'Reilly A."/>
            <person name="Votypka J."/>
            <person name="Yurchenko V."/>
            <person name="Lukes J."/>
        </authorList>
    </citation>
    <scope>NUCLEOTIDE SEQUENCE [LARGE SCALE GENOMIC DNA]</scope>
    <source>
        <strain evidence="3">H10</strain>
    </source>
</reference>
<dbReference type="EMBL" id="LGTL01000005">
    <property type="protein sequence ID" value="KPA82395.1"/>
    <property type="molecule type" value="Genomic_DNA"/>
</dbReference>
<dbReference type="GeneID" id="26903763"/>
<gene>
    <name evidence="3" type="ORF">ABB37_03472</name>
</gene>
<keyword evidence="2" id="KW-0812">Transmembrane</keyword>
<accession>A0A0N0DWZ4</accession>
<keyword evidence="4" id="KW-1185">Reference proteome</keyword>
<evidence type="ECO:0000313" key="3">
    <source>
        <dbReference type="EMBL" id="KPA82395.1"/>
    </source>
</evidence>
<feature type="compositionally biased region" description="Low complexity" evidence="1">
    <location>
        <begin position="80"/>
        <end position="95"/>
    </location>
</feature>
<organism evidence="3 4">
    <name type="scientific">Leptomonas pyrrhocoris</name>
    <name type="common">Firebug parasite</name>
    <dbReference type="NCBI Taxonomy" id="157538"/>
    <lineage>
        <taxon>Eukaryota</taxon>
        <taxon>Discoba</taxon>
        <taxon>Euglenozoa</taxon>
        <taxon>Kinetoplastea</taxon>
        <taxon>Metakinetoplastina</taxon>
        <taxon>Trypanosomatida</taxon>
        <taxon>Trypanosomatidae</taxon>
        <taxon>Leishmaniinae</taxon>
        <taxon>Leptomonas</taxon>
    </lineage>
</organism>
<dbReference type="Proteomes" id="UP000037923">
    <property type="component" value="Unassembled WGS sequence"/>
</dbReference>
<name>A0A0N0DWZ4_LEPPY</name>
<protein>
    <submittedName>
        <fullName evidence="3">Uncharacterized protein</fullName>
    </submittedName>
</protein>
<dbReference type="VEuPathDB" id="TriTrypDB:LpyrH10_05_3320"/>
<dbReference type="OMA" id="DDCQHNL"/>
<dbReference type="OrthoDB" id="445357at2759"/>
<proteinExistence type="predicted"/>
<evidence type="ECO:0000313" key="4">
    <source>
        <dbReference type="Proteomes" id="UP000037923"/>
    </source>
</evidence>
<feature type="transmembrane region" description="Helical" evidence="2">
    <location>
        <begin position="24"/>
        <end position="42"/>
    </location>
</feature>